<feature type="transmembrane region" description="Helical" evidence="7">
    <location>
        <begin position="144"/>
        <end position="162"/>
    </location>
</feature>
<accession>A0A1K2I447</accession>
<dbReference type="InterPro" id="IPR000515">
    <property type="entry name" value="MetI-like"/>
</dbReference>
<dbReference type="GO" id="GO:0055085">
    <property type="term" value="P:transmembrane transport"/>
    <property type="evidence" value="ECO:0007669"/>
    <property type="project" value="InterPro"/>
</dbReference>
<keyword evidence="10" id="KW-1185">Reference proteome</keyword>
<evidence type="ECO:0000256" key="4">
    <source>
        <dbReference type="ARBA" id="ARBA00022692"/>
    </source>
</evidence>
<gene>
    <name evidence="9" type="ORF">SAMN02983003_3690</name>
</gene>
<protein>
    <submittedName>
        <fullName evidence="9">Peptide/nickel transport system permease protein</fullName>
    </submittedName>
</protein>
<feature type="domain" description="ABC transmembrane type-1" evidence="8">
    <location>
        <begin position="80"/>
        <end position="269"/>
    </location>
</feature>
<dbReference type="Proteomes" id="UP000183447">
    <property type="component" value="Unassembled WGS sequence"/>
</dbReference>
<dbReference type="Pfam" id="PF00528">
    <property type="entry name" value="BPD_transp_1"/>
    <property type="match status" value="1"/>
</dbReference>
<name>A0A1K2I447_9HYPH</name>
<dbReference type="RefSeq" id="WP_084603658.1">
    <property type="nucleotide sequence ID" value="NZ_FPKU01000003.1"/>
</dbReference>
<comment type="similarity">
    <text evidence="7">Belongs to the binding-protein-dependent transport system permease family.</text>
</comment>
<evidence type="ECO:0000256" key="1">
    <source>
        <dbReference type="ARBA" id="ARBA00004651"/>
    </source>
</evidence>
<proteinExistence type="inferred from homology"/>
<keyword evidence="2 7" id="KW-0813">Transport</keyword>
<keyword evidence="4 7" id="KW-0812">Transmembrane</keyword>
<evidence type="ECO:0000256" key="3">
    <source>
        <dbReference type="ARBA" id="ARBA00022475"/>
    </source>
</evidence>
<dbReference type="AlphaFoldDB" id="A0A1K2I447"/>
<dbReference type="CDD" id="cd06261">
    <property type="entry name" value="TM_PBP2"/>
    <property type="match status" value="1"/>
</dbReference>
<dbReference type="PANTHER" id="PTHR43386">
    <property type="entry name" value="OLIGOPEPTIDE TRANSPORT SYSTEM PERMEASE PROTEIN APPC"/>
    <property type="match status" value="1"/>
</dbReference>
<feature type="transmembrane region" description="Helical" evidence="7">
    <location>
        <begin position="84"/>
        <end position="108"/>
    </location>
</feature>
<evidence type="ECO:0000256" key="6">
    <source>
        <dbReference type="ARBA" id="ARBA00023136"/>
    </source>
</evidence>
<evidence type="ECO:0000259" key="8">
    <source>
        <dbReference type="PROSITE" id="PS50928"/>
    </source>
</evidence>
<evidence type="ECO:0000256" key="5">
    <source>
        <dbReference type="ARBA" id="ARBA00022989"/>
    </source>
</evidence>
<evidence type="ECO:0000313" key="10">
    <source>
        <dbReference type="Proteomes" id="UP000183447"/>
    </source>
</evidence>
<evidence type="ECO:0000313" key="9">
    <source>
        <dbReference type="EMBL" id="SFZ86508.1"/>
    </source>
</evidence>
<dbReference type="SUPFAM" id="SSF161098">
    <property type="entry name" value="MetI-like"/>
    <property type="match status" value="1"/>
</dbReference>
<dbReference type="OrthoDB" id="9766870at2"/>
<feature type="transmembrane region" description="Helical" evidence="7">
    <location>
        <begin position="21"/>
        <end position="41"/>
    </location>
</feature>
<feature type="transmembrane region" description="Helical" evidence="7">
    <location>
        <begin position="201"/>
        <end position="227"/>
    </location>
</feature>
<feature type="transmembrane region" description="Helical" evidence="7">
    <location>
        <begin position="115"/>
        <end position="138"/>
    </location>
</feature>
<evidence type="ECO:0000256" key="7">
    <source>
        <dbReference type="RuleBase" id="RU363032"/>
    </source>
</evidence>
<sequence>MKKWLQALRRNLVALMRRPGAALSVIFLLAITLAAIFADFLPLDPLRQRVANALMPPNGTNWFGTDELGRDIIARVVYGARTSLITAAGAVAIAAAVGVPIGLVAGFFGGWRDAVLMRFIDVLLALPGILFAMAMIAVLGRSQLAALIAVGVTGIPSFARITRAQVLALRKRDFVTAVESFGGSSGYNMFRTILPNSWSPILVQVVVLSSVAILLEAALAFLGVGVPPPTPSWGEMLRTGKNYLYEAPYYAILPGIVLTLTILSFDTIGRALTEILEDRHDTGAGLKPEGSKA</sequence>
<dbReference type="GO" id="GO:0005886">
    <property type="term" value="C:plasma membrane"/>
    <property type="evidence" value="ECO:0007669"/>
    <property type="project" value="UniProtKB-SubCell"/>
</dbReference>
<comment type="subcellular location">
    <subcellularLocation>
        <location evidence="1 7">Cell membrane</location>
        <topology evidence="1 7">Multi-pass membrane protein</topology>
    </subcellularLocation>
</comment>
<dbReference type="InterPro" id="IPR050366">
    <property type="entry name" value="BP-dependent_transpt_permease"/>
</dbReference>
<reference evidence="9 10" key="1">
    <citation type="submission" date="2016-11" db="EMBL/GenBank/DDBJ databases">
        <authorList>
            <person name="Jaros S."/>
            <person name="Januszkiewicz K."/>
            <person name="Wedrychowicz H."/>
        </authorList>
    </citation>
    <scope>NUCLEOTIDE SEQUENCE [LARGE SCALE GENOMIC DNA]</scope>
    <source>
        <strain evidence="9 10">ATCC 23634</strain>
    </source>
</reference>
<dbReference type="PROSITE" id="PS50928">
    <property type="entry name" value="ABC_TM1"/>
    <property type="match status" value="1"/>
</dbReference>
<keyword evidence="3" id="KW-1003">Cell membrane</keyword>
<keyword evidence="5 7" id="KW-1133">Transmembrane helix</keyword>
<dbReference type="EMBL" id="FPKU01000003">
    <property type="protein sequence ID" value="SFZ86508.1"/>
    <property type="molecule type" value="Genomic_DNA"/>
</dbReference>
<organism evidence="9 10">
    <name type="scientific">Devosia enhydra</name>
    <dbReference type="NCBI Taxonomy" id="665118"/>
    <lineage>
        <taxon>Bacteria</taxon>
        <taxon>Pseudomonadati</taxon>
        <taxon>Pseudomonadota</taxon>
        <taxon>Alphaproteobacteria</taxon>
        <taxon>Hyphomicrobiales</taxon>
        <taxon>Devosiaceae</taxon>
        <taxon>Devosia</taxon>
    </lineage>
</organism>
<dbReference type="PANTHER" id="PTHR43386:SF25">
    <property type="entry name" value="PEPTIDE ABC TRANSPORTER PERMEASE PROTEIN"/>
    <property type="match status" value="1"/>
</dbReference>
<dbReference type="InterPro" id="IPR035906">
    <property type="entry name" value="MetI-like_sf"/>
</dbReference>
<feature type="transmembrane region" description="Helical" evidence="7">
    <location>
        <begin position="247"/>
        <end position="265"/>
    </location>
</feature>
<evidence type="ECO:0000256" key="2">
    <source>
        <dbReference type="ARBA" id="ARBA00022448"/>
    </source>
</evidence>
<dbReference type="STRING" id="665118.SAMN02983003_3690"/>
<keyword evidence="6 7" id="KW-0472">Membrane</keyword>
<dbReference type="Gene3D" id="1.10.3720.10">
    <property type="entry name" value="MetI-like"/>
    <property type="match status" value="1"/>
</dbReference>